<proteinExistence type="predicted"/>
<gene>
    <name evidence="1" type="ORF">SAMN05444580_103440</name>
</gene>
<keyword evidence="2" id="KW-1185">Reference proteome</keyword>
<dbReference type="Proteomes" id="UP000199417">
    <property type="component" value="Unassembled WGS sequence"/>
</dbReference>
<dbReference type="AlphaFoldDB" id="A0A1G6T920"/>
<dbReference type="RefSeq" id="WP_072846568.1">
    <property type="nucleotide sequence ID" value="NZ_FNAB01000003.1"/>
</dbReference>
<sequence length="74" mass="7975">MSADHSYEISTIQLGPYDDLAKLTVDLANHASTAATLAWQAEGQVVVSISHSITWIDGKLFGTVLLTTDEQTLN</sequence>
<organism evidence="1 2">
    <name type="scientific">Rhodococcus tukisamuensis</name>
    <dbReference type="NCBI Taxonomy" id="168276"/>
    <lineage>
        <taxon>Bacteria</taxon>
        <taxon>Bacillati</taxon>
        <taxon>Actinomycetota</taxon>
        <taxon>Actinomycetes</taxon>
        <taxon>Mycobacteriales</taxon>
        <taxon>Nocardiaceae</taxon>
        <taxon>Rhodococcus</taxon>
    </lineage>
</organism>
<name>A0A1G6T920_9NOCA</name>
<accession>A0A1G6T920</accession>
<reference evidence="1 2" key="1">
    <citation type="submission" date="2016-10" db="EMBL/GenBank/DDBJ databases">
        <authorList>
            <person name="de Groot N.N."/>
        </authorList>
    </citation>
    <scope>NUCLEOTIDE SEQUENCE [LARGE SCALE GENOMIC DNA]</scope>
    <source>
        <strain evidence="1 2">JCM 11308</strain>
    </source>
</reference>
<protein>
    <submittedName>
        <fullName evidence="1">Uncharacterized protein</fullName>
    </submittedName>
</protein>
<dbReference type="EMBL" id="FNAB01000003">
    <property type="protein sequence ID" value="SDD25503.1"/>
    <property type="molecule type" value="Genomic_DNA"/>
</dbReference>
<evidence type="ECO:0000313" key="1">
    <source>
        <dbReference type="EMBL" id="SDD25503.1"/>
    </source>
</evidence>
<evidence type="ECO:0000313" key="2">
    <source>
        <dbReference type="Proteomes" id="UP000199417"/>
    </source>
</evidence>